<evidence type="ECO:0000256" key="5">
    <source>
        <dbReference type="SAM" id="MobiDB-lite"/>
    </source>
</evidence>
<evidence type="ECO:0000256" key="2">
    <source>
        <dbReference type="ARBA" id="ARBA00022692"/>
    </source>
</evidence>
<keyword evidence="4 6" id="KW-0472">Membrane</keyword>
<reference evidence="8 9" key="1">
    <citation type="submission" date="2012-08" db="EMBL/GenBank/DDBJ databases">
        <title>Oryza genome evolution.</title>
        <authorList>
            <person name="Wing R.A."/>
        </authorList>
    </citation>
    <scope>NUCLEOTIDE SEQUENCE</scope>
</reference>
<feature type="transmembrane region" description="Helical" evidence="6">
    <location>
        <begin position="145"/>
        <end position="167"/>
    </location>
</feature>
<keyword evidence="9" id="KW-1185">Reference proteome</keyword>
<dbReference type="Gramene" id="LPERR05G08490.1">
    <property type="protein sequence ID" value="LPERR05G08490.1"/>
    <property type="gene ID" value="LPERR05G08490"/>
</dbReference>
<dbReference type="GO" id="GO:0016020">
    <property type="term" value="C:membrane"/>
    <property type="evidence" value="ECO:0007669"/>
    <property type="project" value="UniProtKB-SubCell"/>
</dbReference>
<evidence type="ECO:0000256" key="6">
    <source>
        <dbReference type="SAM" id="Phobius"/>
    </source>
</evidence>
<feature type="transmembrane region" description="Helical" evidence="6">
    <location>
        <begin position="255"/>
        <end position="277"/>
    </location>
</feature>
<proteinExistence type="predicted"/>
<dbReference type="Proteomes" id="UP000032180">
    <property type="component" value="Chromosome 5"/>
</dbReference>
<dbReference type="HOGENOM" id="CLU_045047_1_0_1"/>
<reference evidence="8" key="3">
    <citation type="submission" date="2015-04" db="UniProtKB">
        <authorList>
            <consortium name="EnsemblPlants"/>
        </authorList>
    </citation>
    <scope>IDENTIFICATION</scope>
</reference>
<evidence type="ECO:0000256" key="3">
    <source>
        <dbReference type="ARBA" id="ARBA00022989"/>
    </source>
</evidence>
<dbReference type="InterPro" id="IPR050186">
    <property type="entry name" value="TPT_transporter"/>
</dbReference>
<feature type="region of interest" description="Disordered" evidence="5">
    <location>
        <begin position="372"/>
        <end position="411"/>
    </location>
</feature>
<evidence type="ECO:0000259" key="7">
    <source>
        <dbReference type="Pfam" id="PF03151"/>
    </source>
</evidence>
<evidence type="ECO:0000256" key="4">
    <source>
        <dbReference type="ARBA" id="ARBA00023136"/>
    </source>
</evidence>
<name>A0A0D9WET8_9ORYZ</name>
<protein>
    <recommendedName>
        <fullName evidence="7">Sugar phosphate transporter domain-containing protein</fullName>
    </recommendedName>
</protein>
<evidence type="ECO:0000256" key="1">
    <source>
        <dbReference type="ARBA" id="ARBA00004141"/>
    </source>
</evidence>
<keyword evidence="2 6" id="KW-0812">Transmembrane</keyword>
<dbReference type="PANTHER" id="PTHR11132">
    <property type="entry name" value="SOLUTE CARRIER FAMILY 35"/>
    <property type="match status" value="1"/>
</dbReference>
<feature type="compositionally biased region" description="Polar residues" evidence="5">
    <location>
        <begin position="399"/>
        <end position="411"/>
    </location>
</feature>
<evidence type="ECO:0000313" key="8">
    <source>
        <dbReference type="EnsemblPlants" id="LPERR05G08490.1"/>
    </source>
</evidence>
<feature type="transmembrane region" description="Helical" evidence="6">
    <location>
        <begin position="324"/>
        <end position="345"/>
    </location>
</feature>
<feature type="transmembrane region" description="Helical" evidence="6">
    <location>
        <begin position="114"/>
        <end position="133"/>
    </location>
</feature>
<dbReference type="eggNOG" id="KOG1444">
    <property type="taxonomic scope" value="Eukaryota"/>
</dbReference>
<reference evidence="9" key="2">
    <citation type="submission" date="2013-12" db="EMBL/GenBank/DDBJ databases">
        <authorList>
            <person name="Yu Y."/>
            <person name="Lee S."/>
            <person name="de Baynast K."/>
            <person name="Wissotski M."/>
            <person name="Liu L."/>
            <person name="Talag J."/>
            <person name="Goicoechea J."/>
            <person name="Angelova A."/>
            <person name="Jetty R."/>
            <person name="Kudrna D."/>
            <person name="Golser W."/>
            <person name="Rivera L."/>
            <person name="Zhang J."/>
            <person name="Wing R."/>
        </authorList>
    </citation>
    <scope>NUCLEOTIDE SEQUENCE</scope>
</reference>
<feature type="transmembrane region" description="Helical" evidence="6">
    <location>
        <begin position="173"/>
        <end position="191"/>
    </location>
</feature>
<keyword evidence="3 6" id="KW-1133">Transmembrane helix</keyword>
<sequence>MSHLTQVAAAAAAAAAASSSSRLLLRVVEFDTMANSRAGGFKMSNLSEASKEAGSAGDSSVVQKAGAWSSTLSILLQQASVYGVAAGYCLSASLLSIINKWAVMKFPYPGALTALQYFTSVAGVLLCGQLKLIKHDGLNLKTMWKFLPASVMFYISIFTNSELLLHANVDTFIVFRSAVPIFVAIGETLYLHQPWPSLKTWLSLSTILGGSLIYVFTDNQFTVTAYTWAVAYLASMSIDFVYIKHVVMTIGLNTWGLVLYNNLEALMLYPLEMLLMGELNQMKVDSSNATNWLSFDVILPVALSCLFGLSISFFGFSCRRAISATGFTVLGIVNKLLTVVINLLIWDKHASFVGTIGLLICMSGGVLYQQSTTKPKAPNVEPKEESDEEQQKLMEMQQGHESNSTQKQASS</sequence>
<comment type="subcellular location">
    <subcellularLocation>
        <location evidence="1">Membrane</location>
        <topology evidence="1">Multi-pass membrane protein</topology>
    </subcellularLocation>
</comment>
<feature type="transmembrane region" description="Helical" evidence="6">
    <location>
        <begin position="223"/>
        <end position="243"/>
    </location>
</feature>
<dbReference type="InterPro" id="IPR004853">
    <property type="entry name" value="Sugar_P_trans_dom"/>
</dbReference>
<dbReference type="Pfam" id="PF03151">
    <property type="entry name" value="TPT"/>
    <property type="match status" value="1"/>
</dbReference>
<feature type="transmembrane region" description="Helical" evidence="6">
    <location>
        <begin position="297"/>
        <end position="317"/>
    </location>
</feature>
<organism evidence="8 9">
    <name type="scientific">Leersia perrieri</name>
    <dbReference type="NCBI Taxonomy" id="77586"/>
    <lineage>
        <taxon>Eukaryota</taxon>
        <taxon>Viridiplantae</taxon>
        <taxon>Streptophyta</taxon>
        <taxon>Embryophyta</taxon>
        <taxon>Tracheophyta</taxon>
        <taxon>Spermatophyta</taxon>
        <taxon>Magnoliopsida</taxon>
        <taxon>Liliopsida</taxon>
        <taxon>Poales</taxon>
        <taxon>Poaceae</taxon>
        <taxon>BOP clade</taxon>
        <taxon>Oryzoideae</taxon>
        <taxon>Oryzeae</taxon>
        <taxon>Oryzinae</taxon>
        <taxon>Leersia</taxon>
    </lineage>
</organism>
<dbReference type="EnsemblPlants" id="LPERR05G08490.1">
    <property type="protein sequence ID" value="LPERR05G08490.1"/>
    <property type="gene ID" value="LPERR05G08490"/>
</dbReference>
<feature type="domain" description="Sugar phosphate transporter" evidence="7">
    <location>
        <begin position="92"/>
        <end position="368"/>
    </location>
</feature>
<dbReference type="AlphaFoldDB" id="A0A0D9WET8"/>
<feature type="transmembrane region" description="Helical" evidence="6">
    <location>
        <begin position="351"/>
        <end position="368"/>
    </location>
</feature>
<evidence type="ECO:0000313" key="9">
    <source>
        <dbReference type="Proteomes" id="UP000032180"/>
    </source>
</evidence>
<accession>A0A0D9WET8</accession>